<dbReference type="SUPFAM" id="SSF48464">
    <property type="entry name" value="ENTH/VHS domain"/>
    <property type="match status" value="1"/>
</dbReference>
<dbReference type="InterPro" id="IPR008942">
    <property type="entry name" value="ENTH_VHS"/>
</dbReference>
<feature type="region of interest" description="Disordered" evidence="6">
    <location>
        <begin position="299"/>
        <end position="324"/>
    </location>
</feature>
<dbReference type="InterPro" id="IPR002014">
    <property type="entry name" value="VHS_dom"/>
</dbReference>
<dbReference type="InterPro" id="IPR004152">
    <property type="entry name" value="GAT_dom"/>
</dbReference>
<dbReference type="Pfam" id="PF00790">
    <property type="entry name" value="VHS"/>
    <property type="match status" value="1"/>
</dbReference>
<evidence type="ECO:0000256" key="3">
    <source>
        <dbReference type="ARBA" id="ARBA00022448"/>
    </source>
</evidence>
<dbReference type="GO" id="GO:0035091">
    <property type="term" value="F:phosphatidylinositol binding"/>
    <property type="evidence" value="ECO:0007669"/>
    <property type="project" value="InterPro"/>
</dbReference>
<dbReference type="GO" id="GO:0043328">
    <property type="term" value="P:protein transport to vacuole involved in ubiquitin-dependent protein catabolic process via the multivesicular body sorting pathway"/>
    <property type="evidence" value="ECO:0007669"/>
    <property type="project" value="InterPro"/>
</dbReference>
<reference evidence="9 10" key="1">
    <citation type="submission" date="2018-04" db="EMBL/GenBank/DDBJ databases">
        <authorList>
            <person name="Vogel A."/>
        </authorList>
    </citation>
    <scope>NUCLEOTIDE SEQUENCE [LARGE SCALE GENOMIC DNA]</scope>
</reference>
<dbReference type="SMART" id="SM00288">
    <property type="entry name" value="VHS"/>
    <property type="match status" value="1"/>
</dbReference>
<dbReference type="Pfam" id="PF03127">
    <property type="entry name" value="GAT"/>
    <property type="match status" value="1"/>
</dbReference>
<evidence type="ECO:0000256" key="4">
    <source>
        <dbReference type="ARBA" id="ARBA00022927"/>
    </source>
</evidence>
<evidence type="ECO:0008006" key="11">
    <source>
        <dbReference type="Google" id="ProtNLM"/>
    </source>
</evidence>
<feature type="region of interest" description="Disordered" evidence="6">
    <location>
        <begin position="351"/>
        <end position="372"/>
    </location>
</feature>
<dbReference type="Gene3D" id="1.25.40.90">
    <property type="match status" value="1"/>
</dbReference>
<dbReference type="InterPro" id="IPR038425">
    <property type="entry name" value="GAT_sf"/>
</dbReference>
<dbReference type="CDD" id="cd03561">
    <property type="entry name" value="VHS"/>
    <property type="match status" value="1"/>
</dbReference>
<dbReference type="PROSITE" id="PS50179">
    <property type="entry name" value="VHS"/>
    <property type="match status" value="1"/>
</dbReference>
<evidence type="ECO:0000259" key="7">
    <source>
        <dbReference type="PROSITE" id="PS50179"/>
    </source>
</evidence>
<keyword evidence="10" id="KW-1185">Reference proteome</keyword>
<dbReference type="EMBL" id="OOIL02003813">
    <property type="protein sequence ID" value="VFQ89294.1"/>
    <property type="molecule type" value="Genomic_DNA"/>
</dbReference>
<evidence type="ECO:0000256" key="2">
    <source>
        <dbReference type="ARBA" id="ARBA00007708"/>
    </source>
</evidence>
<feature type="domain" description="GAT" evidence="8">
    <location>
        <begin position="194"/>
        <end position="285"/>
    </location>
</feature>
<evidence type="ECO:0000256" key="6">
    <source>
        <dbReference type="SAM" id="MobiDB-lite"/>
    </source>
</evidence>
<comment type="subcellular location">
    <subcellularLocation>
        <location evidence="1">Membrane</location>
        <topology evidence="1">Peripheral membrane protein</topology>
    </subcellularLocation>
</comment>
<dbReference type="Gene3D" id="1.20.58.160">
    <property type="match status" value="1"/>
</dbReference>
<dbReference type="GO" id="GO:0043130">
    <property type="term" value="F:ubiquitin binding"/>
    <property type="evidence" value="ECO:0007669"/>
    <property type="project" value="InterPro"/>
</dbReference>
<dbReference type="GO" id="GO:0016020">
    <property type="term" value="C:membrane"/>
    <property type="evidence" value="ECO:0007669"/>
    <property type="project" value="UniProtKB-SubCell"/>
</dbReference>
<evidence type="ECO:0000256" key="1">
    <source>
        <dbReference type="ARBA" id="ARBA00004170"/>
    </source>
</evidence>
<evidence type="ECO:0000313" key="9">
    <source>
        <dbReference type="EMBL" id="VFQ89294.1"/>
    </source>
</evidence>
<dbReference type="SUPFAM" id="SSF89009">
    <property type="entry name" value="GAT-like domain"/>
    <property type="match status" value="1"/>
</dbReference>
<proteinExistence type="inferred from homology"/>
<organism evidence="9 10">
    <name type="scientific">Cuscuta campestris</name>
    <dbReference type="NCBI Taxonomy" id="132261"/>
    <lineage>
        <taxon>Eukaryota</taxon>
        <taxon>Viridiplantae</taxon>
        <taxon>Streptophyta</taxon>
        <taxon>Embryophyta</taxon>
        <taxon>Tracheophyta</taxon>
        <taxon>Spermatophyta</taxon>
        <taxon>Magnoliopsida</taxon>
        <taxon>eudicotyledons</taxon>
        <taxon>Gunneridae</taxon>
        <taxon>Pentapetalae</taxon>
        <taxon>asterids</taxon>
        <taxon>lamiids</taxon>
        <taxon>Solanales</taxon>
        <taxon>Convolvulaceae</taxon>
        <taxon>Cuscuteae</taxon>
        <taxon>Cuscuta</taxon>
        <taxon>Cuscuta subgen. Grammica</taxon>
        <taxon>Cuscuta sect. Cleistogrammica</taxon>
    </lineage>
</organism>
<dbReference type="PROSITE" id="PS50909">
    <property type="entry name" value="GAT"/>
    <property type="match status" value="1"/>
</dbReference>
<name>A0A484MMP4_9ASTE</name>
<dbReference type="PANTHER" id="PTHR45898:SF2">
    <property type="entry name" value="TOM1-LIKE PROTEIN 6"/>
    <property type="match status" value="1"/>
</dbReference>
<dbReference type="Proteomes" id="UP000595140">
    <property type="component" value="Unassembled WGS sequence"/>
</dbReference>
<dbReference type="GO" id="GO:0005737">
    <property type="term" value="C:cytoplasm"/>
    <property type="evidence" value="ECO:0007669"/>
    <property type="project" value="UniProtKB-ARBA"/>
</dbReference>
<sequence length="554" mass="59842">MISSMSAPPSSSSWFLAASSVVIRVEKATSEFLMGPDWTMNIGICDIINSNHWVAKEVLRALKKRLLNKNPKVQLLSLTLLETMVKNCVHVIHVQIAERSILPEMVKIVKKTMDTRVRDKILVLIDSWQEAFGGPGGKYPQYYWAYRELKNAGVGFPPRACNSAPIFTPPVSHPTRKHLQLGYETPSESSSLAAQTENLSFPTISSMRSVLNLLAEMLQAVSPGDGAATAVKDDVVVDLVERCRANHKKLMHMLTTTGDEDILAQGLELNDALQRVLAKHDAIASGTFFPNPAVTEIKHESTEAQSNSKDGAGLPNLEPDSEVAPLVPVPSLLGEEDEDEEDDFARLAQRHTKTGGNGGGDSSDDPPNTNNALVVVDPPPARTKEQDMIDLLSITLTSTDLPPVSQTQDIINETPGSQNSYVATWAAQPQPQPQFYYEVLQPPPQPTAYPQYYGYATPQYAATPGYFAAAASSSNAIPAWGNSISGTNNYGMSQVGGGGSTYAGQTPFVPSYRLFEDLNVLGHGHQTFQGTTGGNSASCSLYGVNNQSIIGGRK</sequence>
<accession>A0A484MMP4</accession>
<dbReference type="OrthoDB" id="2018246at2759"/>
<evidence type="ECO:0000313" key="10">
    <source>
        <dbReference type="Proteomes" id="UP000595140"/>
    </source>
</evidence>
<keyword evidence="3" id="KW-0813">Transport</keyword>
<dbReference type="InterPro" id="IPR044836">
    <property type="entry name" value="TOL_plant"/>
</dbReference>
<gene>
    <name evidence="9" type="ORF">CCAM_LOCUS31070</name>
</gene>
<keyword evidence="4" id="KW-0653">Protein transport</keyword>
<dbReference type="AlphaFoldDB" id="A0A484MMP4"/>
<protein>
    <recommendedName>
        <fullName evidence="11">VHS domain-containing protein</fullName>
    </recommendedName>
</protein>
<dbReference type="FunFam" id="1.25.40.90:FF:000028">
    <property type="entry name" value="TOM1-like protein 2"/>
    <property type="match status" value="1"/>
</dbReference>
<feature type="domain" description="VHS" evidence="7">
    <location>
        <begin position="28"/>
        <end position="157"/>
    </location>
</feature>
<evidence type="ECO:0000256" key="5">
    <source>
        <dbReference type="ARBA" id="ARBA00023136"/>
    </source>
</evidence>
<keyword evidence="5" id="KW-0472">Membrane</keyword>
<evidence type="ECO:0000259" key="8">
    <source>
        <dbReference type="PROSITE" id="PS50909"/>
    </source>
</evidence>
<comment type="similarity">
    <text evidence="2">Belongs to the TOM1 family.</text>
</comment>
<dbReference type="PANTHER" id="PTHR45898">
    <property type="entry name" value="TOM1-LIKE PROTEIN"/>
    <property type="match status" value="1"/>
</dbReference>